<name>A0A518GYD1_9BACT</name>
<keyword evidence="3" id="KW-1185">Reference proteome</keyword>
<reference evidence="2 3" key="1">
    <citation type="submission" date="2019-02" db="EMBL/GenBank/DDBJ databases">
        <title>Deep-cultivation of Planctomycetes and their phenomic and genomic characterization uncovers novel biology.</title>
        <authorList>
            <person name="Wiegand S."/>
            <person name="Jogler M."/>
            <person name="Boedeker C."/>
            <person name="Pinto D."/>
            <person name="Vollmers J."/>
            <person name="Rivas-Marin E."/>
            <person name="Kohn T."/>
            <person name="Peeters S.H."/>
            <person name="Heuer A."/>
            <person name="Rast P."/>
            <person name="Oberbeckmann S."/>
            <person name="Bunk B."/>
            <person name="Jeske O."/>
            <person name="Meyerdierks A."/>
            <person name="Storesund J.E."/>
            <person name="Kallscheuer N."/>
            <person name="Luecker S."/>
            <person name="Lage O.M."/>
            <person name="Pohl T."/>
            <person name="Merkel B.J."/>
            <person name="Hornburger P."/>
            <person name="Mueller R.-W."/>
            <person name="Bruemmer F."/>
            <person name="Labrenz M."/>
            <person name="Spormann A.M."/>
            <person name="Op den Camp H."/>
            <person name="Overmann J."/>
            <person name="Amann R."/>
            <person name="Jetten M.S.M."/>
            <person name="Mascher T."/>
            <person name="Medema M.H."/>
            <person name="Devos D.P."/>
            <person name="Kaster A.-K."/>
            <person name="Ovreas L."/>
            <person name="Rohde M."/>
            <person name="Galperin M.Y."/>
            <person name="Jogler C."/>
        </authorList>
    </citation>
    <scope>NUCLEOTIDE SEQUENCE [LARGE SCALE GENOMIC DNA]</scope>
    <source>
        <strain evidence="2 3">ElP</strain>
    </source>
</reference>
<dbReference type="CDD" id="cd24007">
    <property type="entry name" value="ASKHA_NBD_eukNAGK-like"/>
    <property type="match status" value="1"/>
</dbReference>
<evidence type="ECO:0000313" key="2">
    <source>
        <dbReference type="EMBL" id="QDV33595.1"/>
    </source>
</evidence>
<proteinExistence type="predicted"/>
<dbReference type="InterPro" id="IPR052519">
    <property type="entry name" value="Euk-type_GlcNAc_Kinase"/>
</dbReference>
<dbReference type="PANTHER" id="PTHR43190">
    <property type="entry name" value="N-ACETYL-D-GLUCOSAMINE KINASE"/>
    <property type="match status" value="1"/>
</dbReference>
<dbReference type="Proteomes" id="UP000317835">
    <property type="component" value="Chromosome"/>
</dbReference>
<evidence type="ECO:0000313" key="3">
    <source>
        <dbReference type="Proteomes" id="UP000317835"/>
    </source>
</evidence>
<gene>
    <name evidence="2" type="ORF">ElP_14690</name>
</gene>
<organism evidence="2 3">
    <name type="scientific">Tautonia plasticadhaerens</name>
    <dbReference type="NCBI Taxonomy" id="2527974"/>
    <lineage>
        <taxon>Bacteria</taxon>
        <taxon>Pseudomonadati</taxon>
        <taxon>Planctomycetota</taxon>
        <taxon>Planctomycetia</taxon>
        <taxon>Isosphaerales</taxon>
        <taxon>Isosphaeraceae</taxon>
        <taxon>Tautonia</taxon>
    </lineage>
</organism>
<dbReference type="OrthoDB" id="9772633at2"/>
<dbReference type="InterPro" id="IPR043129">
    <property type="entry name" value="ATPase_NBD"/>
</dbReference>
<sequence>MSDPLVIGVDGGGTSTEAWLADAGGTVLGRGTAGPSNAKAVGDDRARRALSEAIDSARADAGIGDRPVAVACLGLAGFDRPDDRARLASWCEQGGWAGRLVPANDGDLVLAAGTPEGFGIALIAGTGSIAVGKAPGGRSARAGGWGPLIGDEGSAYSVALAGLRLVARRFDGRSDRPAEDSLTGGLCEALGVPSPGEIVSVLYGPAWDRARIAGLARIVVACADGDIEVRDHIFGPAAEELADLVVAVRESTGWDDAPNPPPLAVAGGFLLAAEGLRVEVLKLLGDWIGPVGLVEEPVAGAVMLARRALG</sequence>
<dbReference type="Gene3D" id="3.30.420.40">
    <property type="match status" value="2"/>
</dbReference>
<evidence type="ECO:0000259" key="1">
    <source>
        <dbReference type="Pfam" id="PF01869"/>
    </source>
</evidence>
<dbReference type="PANTHER" id="PTHR43190:SF3">
    <property type="entry name" value="N-ACETYL-D-GLUCOSAMINE KINASE"/>
    <property type="match status" value="1"/>
</dbReference>
<dbReference type="KEGG" id="tpla:ElP_14690"/>
<dbReference type="InterPro" id="IPR002731">
    <property type="entry name" value="ATPase_BadF"/>
</dbReference>
<feature type="domain" description="ATPase BadF/BadG/BcrA/BcrD type" evidence="1">
    <location>
        <begin position="7"/>
        <end position="274"/>
    </location>
</feature>
<dbReference type="EMBL" id="CP036426">
    <property type="protein sequence ID" value="QDV33595.1"/>
    <property type="molecule type" value="Genomic_DNA"/>
</dbReference>
<dbReference type="SUPFAM" id="SSF53067">
    <property type="entry name" value="Actin-like ATPase domain"/>
    <property type="match status" value="2"/>
</dbReference>
<accession>A0A518GYD1</accession>
<dbReference type="RefSeq" id="WP_145267950.1">
    <property type="nucleotide sequence ID" value="NZ_CP036426.1"/>
</dbReference>
<protein>
    <submittedName>
        <fullName evidence="2">BadF/BadG/BcrA/BcrD ATPase family protein</fullName>
    </submittedName>
</protein>
<dbReference type="Pfam" id="PF01869">
    <property type="entry name" value="BcrAD_BadFG"/>
    <property type="match status" value="1"/>
</dbReference>
<dbReference type="AlphaFoldDB" id="A0A518GYD1"/>